<sequence>MSESITQQKTDETAPTSGGFSFGELIRSPAAGAFFGMIIVFLIFSLFGFQRNFLSVGGLANWMNFASTVGIIAIPVAFLMIAGELDISTGAVLPASAMMLGITSGHYELPMWLGITMTLLMAAGVGLINGLLVTRTQVPSFIVTLATLFAVGGLTLALSDALINNTNVSLYSPDWAKAIFGTRYFGFRTSVFWWLALIVVFFFFLHRSPWGNWVFAVGGDAESARNAGIPVNRLKIWLFILCSVCTALAGICQVVQFNSAQSATFFNMIFFTIIASVVGGVLLNGGFGSVVGVVFGTMTLGIVQQGINYTEIDRNLSLLIIGVMLLIAVLMNGTFQKLATSWSTKKDKG</sequence>
<dbReference type="Proteomes" id="UP000225972">
    <property type="component" value="Unassembled WGS sequence"/>
</dbReference>
<feature type="transmembrane region" description="Helical" evidence="11">
    <location>
        <begin position="112"/>
        <end position="132"/>
    </location>
</feature>
<evidence type="ECO:0000256" key="6">
    <source>
        <dbReference type="ARBA" id="ARBA00022692"/>
    </source>
</evidence>
<accession>A0A238J6D5</accession>
<feature type="transmembrane region" description="Helical" evidence="11">
    <location>
        <begin position="184"/>
        <end position="205"/>
    </location>
</feature>
<gene>
    <name evidence="12" type="primary">yjfF_1</name>
    <name evidence="12" type="ORF">TRP8649_00006</name>
</gene>
<keyword evidence="7 11" id="KW-1133">Transmembrane helix</keyword>
<organism evidence="12 13">
    <name type="scientific">Pelagimonas phthalicica</name>
    <dbReference type="NCBI Taxonomy" id="1037362"/>
    <lineage>
        <taxon>Bacteria</taxon>
        <taxon>Pseudomonadati</taxon>
        <taxon>Pseudomonadota</taxon>
        <taxon>Alphaproteobacteria</taxon>
        <taxon>Rhodobacterales</taxon>
        <taxon>Roseobacteraceae</taxon>
        <taxon>Pelagimonas</taxon>
    </lineage>
</organism>
<keyword evidence="8 11" id="KW-0472">Membrane</keyword>
<dbReference type="CDD" id="cd06579">
    <property type="entry name" value="TM_PBP1_transp_AraH_like"/>
    <property type="match status" value="1"/>
</dbReference>
<feature type="transmembrane region" description="Helical" evidence="11">
    <location>
        <begin position="316"/>
        <end position="335"/>
    </location>
</feature>
<keyword evidence="3" id="KW-1003">Cell membrane</keyword>
<evidence type="ECO:0000256" key="5">
    <source>
        <dbReference type="ARBA" id="ARBA00022597"/>
    </source>
</evidence>
<evidence type="ECO:0000256" key="11">
    <source>
        <dbReference type="SAM" id="Phobius"/>
    </source>
</evidence>
<dbReference type="AlphaFoldDB" id="A0A238J6D5"/>
<proteinExistence type="predicted"/>
<feature type="transmembrane region" description="Helical" evidence="11">
    <location>
        <begin position="138"/>
        <end position="163"/>
    </location>
</feature>
<dbReference type="InterPro" id="IPR001851">
    <property type="entry name" value="ABC_transp_permease"/>
</dbReference>
<dbReference type="EMBL" id="FXXP01000001">
    <property type="protein sequence ID" value="SMX25935.1"/>
    <property type="molecule type" value="Genomic_DNA"/>
</dbReference>
<name>A0A238J6D5_9RHOB</name>
<evidence type="ECO:0000313" key="12">
    <source>
        <dbReference type="EMBL" id="SMX25935.1"/>
    </source>
</evidence>
<evidence type="ECO:0000256" key="9">
    <source>
        <dbReference type="ARBA" id="ARBA00035611"/>
    </source>
</evidence>
<dbReference type="GO" id="GO:0022857">
    <property type="term" value="F:transmembrane transporter activity"/>
    <property type="evidence" value="ECO:0007669"/>
    <property type="project" value="InterPro"/>
</dbReference>
<evidence type="ECO:0000313" key="13">
    <source>
        <dbReference type="Proteomes" id="UP000225972"/>
    </source>
</evidence>
<reference evidence="13" key="1">
    <citation type="submission" date="2017-05" db="EMBL/GenBank/DDBJ databases">
        <authorList>
            <person name="Rodrigo-Torres L."/>
            <person name="Arahal R. D."/>
            <person name="Lucena T."/>
        </authorList>
    </citation>
    <scope>NUCLEOTIDE SEQUENCE [LARGE SCALE GENOMIC DNA]</scope>
    <source>
        <strain evidence="13">CECT 8649</strain>
    </source>
</reference>
<keyword evidence="6 11" id="KW-0812">Transmembrane</keyword>
<keyword evidence="5" id="KW-0762">Sugar transport</keyword>
<comment type="subcellular location">
    <subcellularLocation>
        <location evidence="1">Cell membrane</location>
        <topology evidence="1">Multi-pass membrane protein</topology>
    </subcellularLocation>
</comment>
<keyword evidence="2" id="KW-0813">Transport</keyword>
<evidence type="ECO:0000256" key="8">
    <source>
        <dbReference type="ARBA" id="ARBA00023136"/>
    </source>
</evidence>
<evidence type="ECO:0000256" key="4">
    <source>
        <dbReference type="ARBA" id="ARBA00022519"/>
    </source>
</evidence>
<dbReference type="PANTHER" id="PTHR32196:SF32">
    <property type="entry name" value="XYLOSE TRANSPORT SYSTEM PERMEASE PROTEIN XYLH"/>
    <property type="match status" value="1"/>
</dbReference>
<dbReference type="RefSeq" id="WP_235871886.1">
    <property type="nucleotide sequence ID" value="NZ_FXXP01000001.1"/>
</dbReference>
<feature type="transmembrane region" description="Helical" evidence="11">
    <location>
        <begin position="61"/>
        <end position="81"/>
    </location>
</feature>
<feature type="transmembrane region" description="Helical" evidence="11">
    <location>
        <begin position="30"/>
        <end position="49"/>
    </location>
</feature>
<feature type="transmembrane region" description="Helical" evidence="11">
    <location>
        <begin position="236"/>
        <end position="257"/>
    </location>
</feature>
<dbReference type="PANTHER" id="PTHR32196">
    <property type="entry name" value="ABC TRANSPORTER PERMEASE PROTEIN YPHD-RELATED-RELATED"/>
    <property type="match status" value="1"/>
</dbReference>
<dbReference type="Pfam" id="PF02653">
    <property type="entry name" value="BPD_transp_2"/>
    <property type="match status" value="1"/>
</dbReference>
<keyword evidence="4" id="KW-0997">Cell inner membrane</keyword>
<protein>
    <recommendedName>
        <fullName evidence="10">Xylose transport system permease protein XylH</fullName>
    </recommendedName>
</protein>
<evidence type="ECO:0000256" key="2">
    <source>
        <dbReference type="ARBA" id="ARBA00022448"/>
    </source>
</evidence>
<evidence type="ECO:0000256" key="3">
    <source>
        <dbReference type="ARBA" id="ARBA00022475"/>
    </source>
</evidence>
<feature type="transmembrane region" description="Helical" evidence="11">
    <location>
        <begin position="269"/>
        <end position="296"/>
    </location>
</feature>
<evidence type="ECO:0000256" key="1">
    <source>
        <dbReference type="ARBA" id="ARBA00004651"/>
    </source>
</evidence>
<evidence type="ECO:0000256" key="10">
    <source>
        <dbReference type="ARBA" id="ARBA00035686"/>
    </source>
</evidence>
<keyword evidence="13" id="KW-1185">Reference proteome</keyword>
<dbReference type="GO" id="GO:0005886">
    <property type="term" value="C:plasma membrane"/>
    <property type="evidence" value="ECO:0007669"/>
    <property type="project" value="UniProtKB-SubCell"/>
</dbReference>
<comment type="function">
    <text evidence="9">Part of the binding-protein-dependent transport system for D-xylose. Probably responsible for the translocation of the substrate across the membrane.</text>
</comment>
<evidence type="ECO:0000256" key="7">
    <source>
        <dbReference type="ARBA" id="ARBA00022989"/>
    </source>
</evidence>